<evidence type="ECO:0000259" key="1">
    <source>
        <dbReference type="PROSITE" id="PS51186"/>
    </source>
</evidence>
<accession>A0ABP5MIU4</accession>
<name>A0ABP5MIU4_9MICO</name>
<feature type="domain" description="N-acetyltransferase" evidence="1">
    <location>
        <begin position="31"/>
        <end position="174"/>
    </location>
</feature>
<gene>
    <name evidence="2" type="ORF">GCM10009846_12920</name>
</gene>
<comment type="caution">
    <text evidence="2">The sequence shown here is derived from an EMBL/GenBank/DDBJ whole genome shotgun (WGS) entry which is preliminary data.</text>
</comment>
<dbReference type="PANTHER" id="PTHR41700:SF1">
    <property type="entry name" value="N-ACETYLTRANSFERASE DOMAIN-CONTAINING PROTEIN"/>
    <property type="match status" value="1"/>
</dbReference>
<sequence length="289" mass="30723">MIDAHAGSAIATPTTAARALADEACAAAGITMVDAADPVATQRVAAVLSAVWSRQGAQIMDPAMLVAIAHAGNLVCVALEDDVPVGAAAGFCGPPGSPFHSHIVGLLETATGRGLGRAIKLYQRAWCLEHGIRAMSWTYDPLVARNAYFNLRRLGARATSYHPDFYGVMTDVINAGQRSDRMVVRWDLDVEPPPAGPSSQPDEAPEDAHVVLADVDGEPSAVVLPGATARTAVVAVPRDVEAMRRVEPQQALRWRDATRDALSTLLADGWTVVDFTRTCQYVLHREGTP</sequence>
<dbReference type="RefSeq" id="WP_344341791.1">
    <property type="nucleotide sequence ID" value="NZ_BAAAQT010000005.1"/>
</dbReference>
<dbReference type="InterPro" id="IPR000182">
    <property type="entry name" value="GNAT_dom"/>
</dbReference>
<protein>
    <recommendedName>
        <fullName evidence="1">N-acetyltransferase domain-containing protein</fullName>
    </recommendedName>
</protein>
<dbReference type="Gene3D" id="3.40.630.30">
    <property type="match status" value="1"/>
</dbReference>
<dbReference type="EMBL" id="BAAAQT010000005">
    <property type="protein sequence ID" value="GAA2172949.1"/>
    <property type="molecule type" value="Genomic_DNA"/>
</dbReference>
<organism evidence="2 3">
    <name type="scientific">Agrococcus versicolor</name>
    <dbReference type="NCBI Taxonomy" id="501482"/>
    <lineage>
        <taxon>Bacteria</taxon>
        <taxon>Bacillati</taxon>
        <taxon>Actinomycetota</taxon>
        <taxon>Actinomycetes</taxon>
        <taxon>Micrococcales</taxon>
        <taxon>Microbacteriaceae</taxon>
        <taxon>Agrococcus</taxon>
    </lineage>
</organism>
<dbReference type="Proteomes" id="UP001501599">
    <property type="component" value="Unassembled WGS sequence"/>
</dbReference>
<evidence type="ECO:0000313" key="2">
    <source>
        <dbReference type="EMBL" id="GAA2172949.1"/>
    </source>
</evidence>
<dbReference type="SUPFAM" id="SSF55729">
    <property type="entry name" value="Acyl-CoA N-acyltransferases (Nat)"/>
    <property type="match status" value="1"/>
</dbReference>
<dbReference type="InterPro" id="IPR038764">
    <property type="entry name" value="GNAT_N_AcTrfase_prd"/>
</dbReference>
<keyword evidence="3" id="KW-1185">Reference proteome</keyword>
<dbReference type="PANTHER" id="PTHR41700">
    <property type="entry name" value="GCN5-RELATED N-ACETYLTRANSFERASE"/>
    <property type="match status" value="1"/>
</dbReference>
<dbReference type="InterPro" id="IPR016181">
    <property type="entry name" value="Acyl_CoA_acyltransferase"/>
</dbReference>
<reference evidence="3" key="1">
    <citation type="journal article" date="2019" name="Int. J. Syst. Evol. Microbiol.">
        <title>The Global Catalogue of Microorganisms (GCM) 10K type strain sequencing project: providing services to taxonomists for standard genome sequencing and annotation.</title>
        <authorList>
            <consortium name="The Broad Institute Genomics Platform"/>
            <consortium name="The Broad Institute Genome Sequencing Center for Infectious Disease"/>
            <person name="Wu L."/>
            <person name="Ma J."/>
        </authorList>
    </citation>
    <scope>NUCLEOTIDE SEQUENCE [LARGE SCALE GENOMIC DNA]</scope>
    <source>
        <strain evidence="3">JCM 16026</strain>
    </source>
</reference>
<proteinExistence type="predicted"/>
<dbReference type="PROSITE" id="PS51186">
    <property type="entry name" value="GNAT"/>
    <property type="match status" value="1"/>
</dbReference>
<evidence type="ECO:0000313" key="3">
    <source>
        <dbReference type="Proteomes" id="UP001501599"/>
    </source>
</evidence>